<name>A0ABT1C9X4_9HYPH</name>
<feature type="domain" description="N-acetyltransferase" evidence="1">
    <location>
        <begin position="1"/>
        <end position="78"/>
    </location>
</feature>
<evidence type="ECO:0000259" key="1">
    <source>
        <dbReference type="PROSITE" id="PS51729"/>
    </source>
</evidence>
<dbReference type="Gene3D" id="3.40.630.30">
    <property type="match status" value="1"/>
</dbReference>
<proteinExistence type="predicted"/>
<dbReference type="PANTHER" id="PTHR31435">
    <property type="entry name" value="PROTEIN NATD1"/>
    <property type="match status" value="1"/>
</dbReference>
<dbReference type="InterPro" id="IPR045057">
    <property type="entry name" value="Gcn5-rel_NAT"/>
</dbReference>
<dbReference type="Proteomes" id="UP001205906">
    <property type="component" value="Unassembled WGS sequence"/>
</dbReference>
<dbReference type="EMBL" id="JAMXQS010000008">
    <property type="protein sequence ID" value="MCO6051614.1"/>
    <property type="molecule type" value="Genomic_DNA"/>
</dbReference>
<keyword evidence="3" id="KW-1185">Reference proteome</keyword>
<sequence length="79" mass="8567">MAAGKGQWAELTYGRSDAGEMVIDHTFVPPVARGKGLAEKLTLRAVADARAEGLTVVPLCSYVAAQFRRHPEWSDLLRG</sequence>
<comment type="caution">
    <text evidence="2">The sequence shown here is derived from an EMBL/GenBank/DDBJ whole genome shotgun (WGS) entry which is preliminary data.</text>
</comment>
<dbReference type="PANTHER" id="PTHR31435:SF10">
    <property type="entry name" value="BSR4717 PROTEIN"/>
    <property type="match status" value="1"/>
</dbReference>
<evidence type="ECO:0000313" key="3">
    <source>
        <dbReference type="Proteomes" id="UP001205906"/>
    </source>
</evidence>
<protein>
    <submittedName>
        <fullName evidence="2">N-acetyltransferase</fullName>
    </submittedName>
</protein>
<dbReference type="InterPro" id="IPR016181">
    <property type="entry name" value="Acyl_CoA_acyltransferase"/>
</dbReference>
<evidence type="ECO:0000313" key="2">
    <source>
        <dbReference type="EMBL" id="MCO6051614.1"/>
    </source>
</evidence>
<accession>A0ABT1C9X4</accession>
<reference evidence="2 3" key="1">
    <citation type="submission" date="2022-06" db="EMBL/GenBank/DDBJ databases">
        <title>Mesorhizobium sp. strain RP14 Genome sequencing and assembly.</title>
        <authorList>
            <person name="Kim I."/>
        </authorList>
    </citation>
    <scope>NUCLEOTIDE SEQUENCE [LARGE SCALE GENOMIC DNA]</scope>
    <source>
        <strain evidence="3">RP14(2022)</strain>
    </source>
</reference>
<dbReference type="PROSITE" id="PS51729">
    <property type="entry name" value="GNAT_YJDJ"/>
    <property type="match status" value="1"/>
</dbReference>
<dbReference type="Pfam" id="PF14542">
    <property type="entry name" value="Acetyltransf_CG"/>
    <property type="match status" value="1"/>
</dbReference>
<dbReference type="InterPro" id="IPR031165">
    <property type="entry name" value="GNAT_YJDJ"/>
</dbReference>
<gene>
    <name evidence="2" type="ORF">NGM99_17655</name>
</gene>
<dbReference type="SUPFAM" id="SSF55729">
    <property type="entry name" value="Acyl-CoA N-acyltransferases (Nat)"/>
    <property type="match status" value="1"/>
</dbReference>
<organism evidence="2 3">
    <name type="scientific">Mesorhizobium liriopis</name>
    <dbReference type="NCBI Taxonomy" id="2953882"/>
    <lineage>
        <taxon>Bacteria</taxon>
        <taxon>Pseudomonadati</taxon>
        <taxon>Pseudomonadota</taxon>
        <taxon>Alphaproteobacteria</taxon>
        <taxon>Hyphomicrobiales</taxon>
        <taxon>Phyllobacteriaceae</taxon>
        <taxon>Mesorhizobium</taxon>
    </lineage>
</organism>